<name>A0A0R1XDZ1_9LACO</name>
<reference evidence="1 2" key="1">
    <citation type="journal article" date="2015" name="Genome Announc.">
        <title>Expanding the biotechnology potential of lactobacilli through comparative genomics of 213 strains and associated genera.</title>
        <authorList>
            <person name="Sun Z."/>
            <person name="Harris H.M."/>
            <person name="McCann A."/>
            <person name="Guo C."/>
            <person name="Argimon S."/>
            <person name="Zhang W."/>
            <person name="Yang X."/>
            <person name="Jeffery I.B."/>
            <person name="Cooney J.C."/>
            <person name="Kagawa T.F."/>
            <person name="Liu W."/>
            <person name="Song Y."/>
            <person name="Salvetti E."/>
            <person name="Wrobel A."/>
            <person name="Rasinkangas P."/>
            <person name="Parkhill J."/>
            <person name="Rea M.C."/>
            <person name="O'Sullivan O."/>
            <person name="Ritari J."/>
            <person name="Douillard F.P."/>
            <person name="Paul Ross R."/>
            <person name="Yang R."/>
            <person name="Briner A.E."/>
            <person name="Felis G.E."/>
            <person name="de Vos W.M."/>
            <person name="Barrangou R."/>
            <person name="Klaenhammer T.R."/>
            <person name="Caufield P.W."/>
            <person name="Cui Y."/>
            <person name="Zhang H."/>
            <person name="O'Toole P.W."/>
        </authorList>
    </citation>
    <scope>NUCLEOTIDE SEQUENCE [LARGE SCALE GENOMIC DNA]</scope>
    <source>
        <strain evidence="1 2">DSM 16991</strain>
    </source>
</reference>
<dbReference type="AlphaFoldDB" id="A0A0R1XDZ1"/>
<gene>
    <name evidence="1" type="ORF">FC91_GL000569</name>
</gene>
<comment type="caution">
    <text evidence="1">The sequence shown here is derived from an EMBL/GenBank/DDBJ whole genome shotgun (WGS) entry which is preliminary data.</text>
</comment>
<evidence type="ECO:0000313" key="2">
    <source>
        <dbReference type="Proteomes" id="UP000050949"/>
    </source>
</evidence>
<evidence type="ECO:0000313" key="1">
    <source>
        <dbReference type="EMBL" id="KRM25654.1"/>
    </source>
</evidence>
<accession>A0A0R1XDZ1</accession>
<dbReference type="Proteomes" id="UP000050949">
    <property type="component" value="Unassembled WGS sequence"/>
</dbReference>
<proteinExistence type="predicted"/>
<sequence>MKGVATMAFLFQKKRWLKITGALIIGILVCTLAYARVTNADGSAAAAYAQVCRRVKRLPRRATRSTIIHQLGEPNSQVLTPGKHRQTMHWRYPKVGQVTIVLDHDRVISIQKKAY</sequence>
<organism evidence="1 2">
    <name type="scientific">Schleiferilactobacillus harbinensis DSM 16991</name>
    <dbReference type="NCBI Taxonomy" id="1122147"/>
    <lineage>
        <taxon>Bacteria</taxon>
        <taxon>Bacillati</taxon>
        <taxon>Bacillota</taxon>
        <taxon>Bacilli</taxon>
        <taxon>Lactobacillales</taxon>
        <taxon>Lactobacillaceae</taxon>
        <taxon>Schleiferilactobacillus</taxon>
    </lineage>
</organism>
<dbReference type="EMBL" id="AZFW01000103">
    <property type="protein sequence ID" value="KRM25654.1"/>
    <property type="molecule type" value="Genomic_DNA"/>
</dbReference>
<dbReference type="PATRIC" id="fig|1122147.4.peg.590"/>
<protein>
    <submittedName>
        <fullName evidence="1">Uncharacterized protein</fullName>
    </submittedName>
</protein>
<dbReference type="eggNOG" id="ENOG503201D">
    <property type="taxonomic scope" value="Bacteria"/>
</dbReference>